<feature type="region of interest" description="Disordered" evidence="1">
    <location>
        <begin position="783"/>
        <end position="837"/>
    </location>
</feature>
<protein>
    <submittedName>
        <fullName evidence="2">Uncharacterized protein</fullName>
    </submittedName>
</protein>
<dbReference type="GO" id="GO:0035091">
    <property type="term" value="F:phosphatidylinositol binding"/>
    <property type="evidence" value="ECO:0007669"/>
    <property type="project" value="TreeGrafter"/>
</dbReference>
<feature type="compositionally biased region" description="Basic and acidic residues" evidence="1">
    <location>
        <begin position="788"/>
        <end position="800"/>
    </location>
</feature>
<dbReference type="GO" id="GO:0006886">
    <property type="term" value="P:intracellular protein transport"/>
    <property type="evidence" value="ECO:0007669"/>
    <property type="project" value="TreeGrafter"/>
</dbReference>
<dbReference type="GO" id="GO:0005769">
    <property type="term" value="C:early endosome"/>
    <property type="evidence" value="ECO:0007669"/>
    <property type="project" value="TreeGrafter"/>
</dbReference>
<evidence type="ECO:0000313" key="3">
    <source>
        <dbReference type="Proteomes" id="UP000053776"/>
    </source>
</evidence>
<feature type="region of interest" description="Disordered" evidence="1">
    <location>
        <begin position="903"/>
        <end position="930"/>
    </location>
</feature>
<evidence type="ECO:0000313" key="2">
    <source>
        <dbReference type="EMBL" id="KMZ95342.1"/>
    </source>
</evidence>
<dbReference type="AlphaFoldDB" id="A0A0J9TKR6"/>
<proteinExistence type="predicted"/>
<accession>A0A0J9TKR6</accession>
<dbReference type="GO" id="GO:0032456">
    <property type="term" value="P:endocytic recycling"/>
    <property type="evidence" value="ECO:0007669"/>
    <property type="project" value="TreeGrafter"/>
</dbReference>
<feature type="region of interest" description="Disordered" evidence="1">
    <location>
        <begin position="338"/>
        <end position="395"/>
    </location>
</feature>
<evidence type="ECO:0000256" key="1">
    <source>
        <dbReference type="SAM" id="MobiDB-lite"/>
    </source>
</evidence>
<feature type="compositionally biased region" description="Low complexity" evidence="1">
    <location>
        <begin position="221"/>
        <end position="231"/>
    </location>
</feature>
<sequence>MSAVKDVTYEEDFSVDSGSIKDDVEYLEGEHQRKGSSRKGRGGRSGGRRRGRQGEASNGEREQGEEAEQGGEETGGKPAAKDSDQVEAIKEDIRALKDARKKFVKRIRRINEQILLILCNENMVQSIFKCANLENERIRVYACLILSYVPNLSEVVASSSVTPGGTGGSGGYLKVFSEDGLGASTNSSFHNEGPGMAAPLPEIHLGEFSPSERVGGAAMRQPHVGQPHVGQPHGGQPHGAPPGEGEDICVVVSPSVILAKKNNKNFVCSVEGDYYNYIYRFEIVSTLLRYLFSETSFYENILQHVRKFVEGHRHLLHLNNFKIKQREMLQVVSLLGARGGRRKKGGRKGERRSGRGSSGKARGNDVNLRKGRGASDSEGGQVKGRMGSPSKVGVASSLGVASSSGVASPSAGDAACTEGGALVRHERSEEENRKKYQCVPYEPSPIHSHMDHVFDYVTNLRKLGVMNNLIVELYSNLMKKVIRVDVQFLFDTLKKKAQQREHLRRDIFNLKEKYEYVNVTYNEYINLQYETNKQMGVMNKLLEELDEIERRRRKVARNHKAVHTNVCSYRKKLIHVEKMIEESPSIKKCLHEEMNRIKRNVGLYKKDKKKIYLLILINKCCLDDFNVVSSKLKCFNTSVANLELLFNEFERNGSLIVSELCYLICNDLILVQLLGDHLPIKVHNANLPHLIARANCVSSFNQSNTLSERKLLIVNRGSGGGSPADKSSILQFAASNDLVGDDDGDYAYYDARDGRRLSRGGGPLSQRGHHSGNVNLMAEHSLQSSDSEGGHVHTGQFDRRKAGKISQQNRGRALGSDEEEVPYPPEGSELDGSSAKRGGALPMSALYDDEDLMGALRYGQAASRVGGVSGIGGVGAADRVDRHDRLDRPDRGEFPRYNDLAREQLRRQGHPGRSEHTYEDDEDDGADGMMSEFQDMHSVTNPERKHLGEEDQPNAEELDDFVDTEFVSSDEEDAELKGKIRQYNSFKNKEVKGVLPEEVTIDDESLTREVFEEVLQIIKARKKQLESVMSNENNQVYKNIHRYNTLLNRCNTQIEAHKKLYAKVTQQIANINTSSMVKKSEAIYKAIRE</sequence>
<feature type="compositionally biased region" description="Basic residues" evidence="1">
    <location>
        <begin position="34"/>
        <end position="51"/>
    </location>
</feature>
<dbReference type="Proteomes" id="UP000053776">
    <property type="component" value="Unassembled WGS sequence"/>
</dbReference>
<dbReference type="PANTHER" id="PTHR12431">
    <property type="entry name" value="SORTING NEXIN 17 AND 27"/>
    <property type="match status" value="1"/>
</dbReference>
<dbReference type="OrthoDB" id="437742at2759"/>
<reference evidence="2 3" key="1">
    <citation type="submission" date="2011-08" db="EMBL/GenBank/DDBJ databases">
        <title>The Genome Sequence of Plasmodium vivax Mauritania I.</title>
        <authorList>
            <consortium name="The Broad Institute Genome Sequencing Platform"/>
            <consortium name="The Broad Institute Genome Sequencing Center for Infectious Disease"/>
            <person name="Neafsey D."/>
            <person name="Carlton J."/>
            <person name="Barnwell J."/>
            <person name="Collins W."/>
            <person name="Escalante A."/>
            <person name="Mullikin J."/>
            <person name="Saul A."/>
            <person name="Guigo R."/>
            <person name="Camara F."/>
            <person name="Young S.K."/>
            <person name="Zeng Q."/>
            <person name="Gargeya S."/>
            <person name="Fitzgerald M."/>
            <person name="Haas B."/>
            <person name="Abouelleil A."/>
            <person name="Alvarado L."/>
            <person name="Arachchi H.M."/>
            <person name="Berlin A."/>
            <person name="Brown A."/>
            <person name="Chapman S.B."/>
            <person name="Chen Z."/>
            <person name="Dunbar C."/>
            <person name="Freedman E."/>
            <person name="Gearin G."/>
            <person name="Gellesch M."/>
            <person name="Goldberg J."/>
            <person name="Griggs A."/>
            <person name="Gujja S."/>
            <person name="Heiman D."/>
            <person name="Howarth C."/>
            <person name="Larson L."/>
            <person name="Lui A."/>
            <person name="MacDonald P.J.P."/>
            <person name="Montmayeur A."/>
            <person name="Murphy C."/>
            <person name="Neiman D."/>
            <person name="Pearson M."/>
            <person name="Priest M."/>
            <person name="Roberts A."/>
            <person name="Saif S."/>
            <person name="Shea T."/>
            <person name="Shenoy N."/>
            <person name="Sisk P."/>
            <person name="Stolte C."/>
            <person name="Sykes S."/>
            <person name="Wortman J."/>
            <person name="Nusbaum C."/>
            <person name="Birren B."/>
        </authorList>
    </citation>
    <scope>NUCLEOTIDE SEQUENCE [LARGE SCALE GENOMIC DNA]</scope>
    <source>
        <strain evidence="2 3">Mauritania I</strain>
    </source>
</reference>
<feature type="region of interest" description="Disordered" evidence="1">
    <location>
        <begin position="221"/>
        <end position="245"/>
    </location>
</feature>
<dbReference type="PANTHER" id="PTHR12431:SF14">
    <property type="entry name" value="LD15323P"/>
    <property type="match status" value="1"/>
</dbReference>
<feature type="compositionally biased region" description="Basic and acidic residues" evidence="1">
    <location>
        <begin position="903"/>
        <end position="917"/>
    </location>
</feature>
<name>A0A0J9TKR6_PLAVI</name>
<organism evidence="2 3">
    <name type="scientific">Plasmodium vivax Mauritania I</name>
    <dbReference type="NCBI Taxonomy" id="1035515"/>
    <lineage>
        <taxon>Eukaryota</taxon>
        <taxon>Sar</taxon>
        <taxon>Alveolata</taxon>
        <taxon>Apicomplexa</taxon>
        <taxon>Aconoidasida</taxon>
        <taxon>Haemosporida</taxon>
        <taxon>Plasmodiidae</taxon>
        <taxon>Plasmodium</taxon>
        <taxon>Plasmodium (Plasmodium)</taxon>
    </lineage>
</organism>
<dbReference type="EMBL" id="KQ234990">
    <property type="protein sequence ID" value="KMZ95342.1"/>
    <property type="molecule type" value="Genomic_DNA"/>
</dbReference>
<feature type="compositionally biased region" description="Basic and acidic residues" evidence="1">
    <location>
        <begin position="19"/>
        <end position="33"/>
    </location>
</feature>
<gene>
    <name evidence="2" type="ORF">PVMG_05209</name>
</gene>
<feature type="region of interest" description="Disordered" evidence="1">
    <location>
        <begin position="1"/>
        <end position="86"/>
    </location>
</feature>